<accession>A0AAD7EL70</accession>
<dbReference type="Proteomes" id="UP001218218">
    <property type="component" value="Unassembled WGS sequence"/>
</dbReference>
<dbReference type="AlphaFoldDB" id="A0AAD7EL70"/>
<protein>
    <submittedName>
        <fullName evidence="1">Uncharacterized protein</fullName>
    </submittedName>
</protein>
<name>A0AAD7EL70_9AGAR</name>
<evidence type="ECO:0000313" key="2">
    <source>
        <dbReference type="Proteomes" id="UP001218218"/>
    </source>
</evidence>
<organism evidence="1 2">
    <name type="scientific">Mycena albidolilacea</name>
    <dbReference type="NCBI Taxonomy" id="1033008"/>
    <lineage>
        <taxon>Eukaryota</taxon>
        <taxon>Fungi</taxon>
        <taxon>Dikarya</taxon>
        <taxon>Basidiomycota</taxon>
        <taxon>Agaricomycotina</taxon>
        <taxon>Agaricomycetes</taxon>
        <taxon>Agaricomycetidae</taxon>
        <taxon>Agaricales</taxon>
        <taxon>Marasmiineae</taxon>
        <taxon>Mycenaceae</taxon>
        <taxon>Mycena</taxon>
    </lineage>
</organism>
<evidence type="ECO:0000313" key="1">
    <source>
        <dbReference type="EMBL" id="KAJ7330976.1"/>
    </source>
</evidence>
<comment type="caution">
    <text evidence="1">The sequence shown here is derived from an EMBL/GenBank/DDBJ whole genome shotgun (WGS) entry which is preliminary data.</text>
</comment>
<proteinExistence type="predicted"/>
<gene>
    <name evidence="1" type="ORF">DFH08DRAFT_815060</name>
</gene>
<keyword evidence="2" id="KW-1185">Reference proteome</keyword>
<dbReference type="EMBL" id="JARIHO010000036">
    <property type="protein sequence ID" value="KAJ7330976.1"/>
    <property type="molecule type" value="Genomic_DNA"/>
</dbReference>
<sequence length="341" mass="38487">MRLPQELLDAIVQDIDDAPTLKACSLAGSKLREQSQRKLLRSLTLAGYNRAAMCAVLKQSPHIASYVTDLTLYIPEEDYISDPDFTVTDIEAMLAMVVNVRRCVFGGMDGSRRIWSDIPLRLSSAYSRFILSQWSLHELVITNIIELPPDMLLSLLRAAPTLTVRRVDVVDDLDVSQLPLQHVPGALRLRIGRGCLGLCRLFAYPQYASLTNGLTHLAINAANPLTQSNTHIIISNAPRTLKSLRIQMARATFTFWYNRPSLHDFPPIIHRSLMSTLDAALAAHPSSPYLKLRWQVDVRPNTQFNHGLRFDNFVYMIQEALPSAHERGRLLITREPLNVER</sequence>
<reference evidence="1" key="1">
    <citation type="submission" date="2023-03" db="EMBL/GenBank/DDBJ databases">
        <title>Massive genome expansion in bonnet fungi (Mycena s.s.) driven by repeated elements and novel gene families across ecological guilds.</title>
        <authorList>
            <consortium name="Lawrence Berkeley National Laboratory"/>
            <person name="Harder C.B."/>
            <person name="Miyauchi S."/>
            <person name="Viragh M."/>
            <person name="Kuo A."/>
            <person name="Thoen E."/>
            <person name="Andreopoulos B."/>
            <person name="Lu D."/>
            <person name="Skrede I."/>
            <person name="Drula E."/>
            <person name="Henrissat B."/>
            <person name="Morin E."/>
            <person name="Kohler A."/>
            <person name="Barry K."/>
            <person name="LaButti K."/>
            <person name="Morin E."/>
            <person name="Salamov A."/>
            <person name="Lipzen A."/>
            <person name="Mereny Z."/>
            <person name="Hegedus B."/>
            <person name="Baldrian P."/>
            <person name="Stursova M."/>
            <person name="Weitz H."/>
            <person name="Taylor A."/>
            <person name="Grigoriev I.V."/>
            <person name="Nagy L.G."/>
            <person name="Martin F."/>
            <person name="Kauserud H."/>
        </authorList>
    </citation>
    <scope>NUCLEOTIDE SEQUENCE</scope>
    <source>
        <strain evidence="1">CBHHK002</strain>
    </source>
</reference>